<feature type="region of interest" description="Disordered" evidence="1">
    <location>
        <begin position="291"/>
        <end position="319"/>
    </location>
</feature>
<dbReference type="AlphaFoldDB" id="A0A085N3U6"/>
<dbReference type="Proteomes" id="UP000030758">
    <property type="component" value="Unassembled WGS sequence"/>
</dbReference>
<evidence type="ECO:0008006" key="3">
    <source>
        <dbReference type="Google" id="ProtNLM"/>
    </source>
</evidence>
<reference evidence="2" key="1">
    <citation type="journal article" date="2014" name="Nat. Genet.">
        <title>Genome and transcriptome of the porcine whipworm Trichuris suis.</title>
        <authorList>
            <person name="Jex A.R."/>
            <person name="Nejsum P."/>
            <person name="Schwarz E.M."/>
            <person name="Hu L."/>
            <person name="Young N.D."/>
            <person name="Hall R.S."/>
            <person name="Korhonen P.K."/>
            <person name="Liao S."/>
            <person name="Thamsborg S."/>
            <person name="Xia J."/>
            <person name="Xu P."/>
            <person name="Wang S."/>
            <person name="Scheerlinck J.P."/>
            <person name="Hofmann A."/>
            <person name="Sternberg P.W."/>
            <person name="Wang J."/>
            <person name="Gasser R.B."/>
        </authorList>
    </citation>
    <scope>NUCLEOTIDE SEQUENCE [LARGE SCALE GENOMIC DNA]</scope>
    <source>
        <strain evidence="2">DCEP-RM93F</strain>
    </source>
</reference>
<gene>
    <name evidence="2" type="ORF">M514_04664</name>
</gene>
<dbReference type="EMBL" id="KL367561">
    <property type="protein sequence ID" value="KFD64142.1"/>
    <property type="molecule type" value="Genomic_DNA"/>
</dbReference>
<proteinExistence type="predicted"/>
<name>A0A085N3U6_9BILA</name>
<evidence type="ECO:0000313" key="2">
    <source>
        <dbReference type="EMBL" id="KFD64142.1"/>
    </source>
</evidence>
<dbReference type="CDD" id="cd17082">
    <property type="entry name" value="RAWUL_PCGF2_like"/>
    <property type="match status" value="1"/>
</dbReference>
<organism evidence="2">
    <name type="scientific">Trichuris suis</name>
    <name type="common">pig whipworm</name>
    <dbReference type="NCBI Taxonomy" id="68888"/>
    <lineage>
        <taxon>Eukaryota</taxon>
        <taxon>Metazoa</taxon>
        <taxon>Ecdysozoa</taxon>
        <taxon>Nematoda</taxon>
        <taxon>Enoplea</taxon>
        <taxon>Dorylaimia</taxon>
        <taxon>Trichinellida</taxon>
        <taxon>Trichuridae</taxon>
        <taxon>Trichuris</taxon>
    </lineage>
</organism>
<evidence type="ECO:0000256" key="1">
    <source>
        <dbReference type="SAM" id="MobiDB-lite"/>
    </source>
</evidence>
<dbReference type="Gene3D" id="3.10.20.90">
    <property type="entry name" value="Phosphatidylinositol 3-kinase Catalytic Subunit, Chain A, domain 1"/>
    <property type="match status" value="1"/>
</dbReference>
<sequence length="319" mass="36030">MSARVFVGMHSDRPWISHENYFRPRDSVNRRAHEDCFELYGHQAPNGQRLSSTCKWTHGKEEPDSIRGIDQEHTASSPWMIDFGKREGRIVTGRARCGAQRDCQAGITRIPSLSYAWNNYSSVVYKVIPTLKMAEQRDKQSMQQMMDGIADRQVAAGRADNENAQRSAVPPLRRCGPQDRISLGFEFPIPEGYFKDKDRIRAHEVNVETMLRGREGMVPSIQCFFITCALAKISTLKKLLMTKLALSPPTYIEVAYGGEILPDDYKLSDIVDIFLGGEKKYLHFYFQPVTPSESQSATPTLPPEGVPTEAPKVDDPKQC</sequence>
<protein>
    <recommendedName>
        <fullName evidence="3">Ubiquitin-like domain-containing protein</fullName>
    </recommendedName>
</protein>
<accession>A0A085N3U6</accession>